<proteinExistence type="predicted"/>
<evidence type="ECO:0008006" key="4">
    <source>
        <dbReference type="Google" id="ProtNLM"/>
    </source>
</evidence>
<organism evidence="2 3">
    <name type="scientific">Mojavia pulchra JT2-VF2</name>
    <dbReference type="NCBI Taxonomy" id="287848"/>
    <lineage>
        <taxon>Bacteria</taxon>
        <taxon>Bacillati</taxon>
        <taxon>Cyanobacteriota</taxon>
        <taxon>Cyanophyceae</taxon>
        <taxon>Nostocales</taxon>
        <taxon>Nostocaceae</taxon>
    </lineage>
</organism>
<reference evidence="2" key="1">
    <citation type="submission" date="2021-05" db="EMBL/GenBank/DDBJ databases">
        <authorList>
            <person name="Pietrasiak N."/>
            <person name="Ward R."/>
            <person name="Stajich J.E."/>
            <person name="Kurbessoian T."/>
        </authorList>
    </citation>
    <scope>NUCLEOTIDE SEQUENCE</scope>
    <source>
        <strain evidence="2">JT2-VF2</strain>
    </source>
</reference>
<accession>A0A951UJG9</accession>
<name>A0A951UJG9_9NOST</name>
<feature type="chain" id="PRO_5037728576" description="PEP-CTERM sorting domain-containing protein" evidence="1">
    <location>
        <begin position="32"/>
        <end position="281"/>
    </location>
</feature>
<keyword evidence="1" id="KW-0732">Signal</keyword>
<dbReference type="EMBL" id="JAHHHN010000033">
    <property type="protein sequence ID" value="MBW4565249.1"/>
    <property type="molecule type" value="Genomic_DNA"/>
</dbReference>
<sequence>MRQYLGFKKRCLLVYTSLLASTVLVTSPSKAATFASSGGNVLFTNFSQSPVGILTNTDVDTVTVGQDSSVVAKAEATASFIKENPTLADNFSFSEATGNGQNYFGLATSEAIIAGSFVIEENSFFSFDFIASLSLSASADNSETENASASGNIFFTLIDISNNSILAYFDLTGNLSVKGDNDFLKSQKTDNVTLNFSVIDFTESPKSGFAFFEGSVQRYFSNKTTVNLIEVKKNQARVSVPEYSSGVTLLISCGLISILVRRQRQKITSIYLSTNKATLNI</sequence>
<dbReference type="AlphaFoldDB" id="A0A951UJG9"/>
<feature type="signal peptide" evidence="1">
    <location>
        <begin position="1"/>
        <end position="31"/>
    </location>
</feature>
<reference evidence="2" key="2">
    <citation type="journal article" date="2022" name="Microbiol. Resour. Announc.">
        <title>Metagenome Sequencing to Explore Phylogenomics of Terrestrial Cyanobacteria.</title>
        <authorList>
            <person name="Ward R.D."/>
            <person name="Stajich J.E."/>
            <person name="Johansen J.R."/>
            <person name="Huntemann M."/>
            <person name="Clum A."/>
            <person name="Foster B."/>
            <person name="Foster B."/>
            <person name="Roux S."/>
            <person name="Palaniappan K."/>
            <person name="Varghese N."/>
            <person name="Mukherjee S."/>
            <person name="Reddy T.B.K."/>
            <person name="Daum C."/>
            <person name="Copeland A."/>
            <person name="Chen I.A."/>
            <person name="Ivanova N.N."/>
            <person name="Kyrpides N.C."/>
            <person name="Shapiro N."/>
            <person name="Eloe-Fadrosh E.A."/>
            <person name="Pietrasiak N."/>
        </authorList>
    </citation>
    <scope>NUCLEOTIDE SEQUENCE</scope>
    <source>
        <strain evidence="2">JT2-VF2</strain>
    </source>
</reference>
<evidence type="ECO:0000313" key="2">
    <source>
        <dbReference type="EMBL" id="MBW4565249.1"/>
    </source>
</evidence>
<dbReference type="Proteomes" id="UP000715781">
    <property type="component" value="Unassembled WGS sequence"/>
</dbReference>
<comment type="caution">
    <text evidence="2">The sequence shown here is derived from an EMBL/GenBank/DDBJ whole genome shotgun (WGS) entry which is preliminary data.</text>
</comment>
<protein>
    <recommendedName>
        <fullName evidence="4">PEP-CTERM sorting domain-containing protein</fullName>
    </recommendedName>
</protein>
<evidence type="ECO:0000313" key="3">
    <source>
        <dbReference type="Proteomes" id="UP000715781"/>
    </source>
</evidence>
<gene>
    <name evidence="2" type="ORF">KME32_30025</name>
</gene>
<evidence type="ECO:0000256" key="1">
    <source>
        <dbReference type="SAM" id="SignalP"/>
    </source>
</evidence>